<evidence type="ECO:0000256" key="4">
    <source>
        <dbReference type="ARBA" id="ARBA00022692"/>
    </source>
</evidence>
<dbReference type="KEGG" id="hhl:Halha_1316"/>
<evidence type="ECO:0000313" key="9">
    <source>
        <dbReference type="EMBL" id="AGB41261.1"/>
    </source>
</evidence>
<dbReference type="Gene3D" id="1.10.3720.10">
    <property type="entry name" value="MetI-like"/>
    <property type="match status" value="1"/>
</dbReference>
<dbReference type="InterPro" id="IPR051393">
    <property type="entry name" value="ABC_transporter_permease"/>
</dbReference>
<protein>
    <submittedName>
        <fullName evidence="9">Permease component of ABC-type sugar transporter</fullName>
    </submittedName>
</protein>
<dbReference type="RefSeq" id="WP_015326983.1">
    <property type="nucleotide sequence ID" value="NC_019978.1"/>
</dbReference>
<keyword evidence="6 7" id="KW-0472">Membrane</keyword>
<keyword evidence="9" id="KW-0762">Sugar transport</keyword>
<dbReference type="Proteomes" id="UP000010880">
    <property type="component" value="Chromosome"/>
</dbReference>
<evidence type="ECO:0000313" key="10">
    <source>
        <dbReference type="Proteomes" id="UP000010880"/>
    </source>
</evidence>
<sequence>MFKNKFQKIIPYLFITPHLFIFSIFLAFPALFGLYISLHRWNLLSAQHPFVGFKNYTRLFNPESFQYQYFWNALGNTFQFVIFSVPILVIIGLILAILVNRNIRGTGILRSIFYTPVILSVTSVTLIWMWMLDTQSGLINYILNLFGVEPIAWLSTTEWAWVSLVVTTVWWTAGHNMLLLLAGLQDIPQHYYEAAEIDGANIWDKFWHITLPCLKPTILFVTVTSTIASFKVFGQPHMMTQGGPGRETEVAIMYIKRVAFANYRIGSAAAMALIVSLFVIVIGVIQFKLLSKDVEY</sequence>
<feature type="transmembrane region" description="Helical" evidence="7">
    <location>
        <begin position="111"/>
        <end position="131"/>
    </location>
</feature>
<evidence type="ECO:0000256" key="6">
    <source>
        <dbReference type="ARBA" id="ARBA00023136"/>
    </source>
</evidence>
<comment type="subcellular location">
    <subcellularLocation>
        <location evidence="1 7">Cell membrane</location>
        <topology evidence="1 7">Multi-pass membrane protein</topology>
    </subcellularLocation>
</comment>
<keyword evidence="2 7" id="KW-0813">Transport</keyword>
<evidence type="ECO:0000256" key="5">
    <source>
        <dbReference type="ARBA" id="ARBA00022989"/>
    </source>
</evidence>
<feature type="domain" description="ABC transmembrane type-1" evidence="8">
    <location>
        <begin position="74"/>
        <end position="286"/>
    </location>
</feature>
<dbReference type="GO" id="GO:0005886">
    <property type="term" value="C:plasma membrane"/>
    <property type="evidence" value="ECO:0007669"/>
    <property type="project" value="UniProtKB-SubCell"/>
</dbReference>
<dbReference type="GO" id="GO:0055085">
    <property type="term" value="P:transmembrane transport"/>
    <property type="evidence" value="ECO:0007669"/>
    <property type="project" value="InterPro"/>
</dbReference>
<evidence type="ECO:0000256" key="1">
    <source>
        <dbReference type="ARBA" id="ARBA00004651"/>
    </source>
</evidence>
<keyword evidence="3" id="KW-1003">Cell membrane</keyword>
<dbReference type="PANTHER" id="PTHR30193:SF37">
    <property type="entry name" value="INNER MEMBRANE ABC TRANSPORTER PERMEASE PROTEIN YCJO"/>
    <property type="match status" value="1"/>
</dbReference>
<dbReference type="OrthoDB" id="9779462at2"/>
<dbReference type="AlphaFoldDB" id="L0K8B2"/>
<evidence type="ECO:0000256" key="3">
    <source>
        <dbReference type="ARBA" id="ARBA00022475"/>
    </source>
</evidence>
<gene>
    <name evidence="9" type="ordered locus">Halha_1316</name>
</gene>
<reference evidence="10" key="1">
    <citation type="submission" date="2012-02" db="EMBL/GenBank/DDBJ databases">
        <title>The complete genome of Halobacteroides halobius DSM 5150.</title>
        <authorList>
            <person name="Lucas S."/>
            <person name="Copeland A."/>
            <person name="Lapidus A."/>
            <person name="Glavina del Rio T."/>
            <person name="Dalin E."/>
            <person name="Tice H."/>
            <person name="Bruce D."/>
            <person name="Goodwin L."/>
            <person name="Pitluck S."/>
            <person name="Peters L."/>
            <person name="Mikhailova N."/>
            <person name="Gu W."/>
            <person name="Kyrpides N."/>
            <person name="Mavromatis K."/>
            <person name="Ivanova N."/>
            <person name="Brettin T."/>
            <person name="Detter J.C."/>
            <person name="Han C."/>
            <person name="Larimer F."/>
            <person name="Land M."/>
            <person name="Hauser L."/>
            <person name="Markowitz V."/>
            <person name="Cheng J.-F."/>
            <person name="Hugenholtz P."/>
            <person name="Woyke T."/>
            <person name="Wu D."/>
            <person name="Tindall B."/>
            <person name="Pomrenke H."/>
            <person name="Brambilla E."/>
            <person name="Klenk H.-P."/>
            <person name="Eisen J.A."/>
        </authorList>
    </citation>
    <scope>NUCLEOTIDE SEQUENCE [LARGE SCALE GENOMIC DNA]</scope>
    <source>
        <strain evidence="10">ATCC 35273 / DSM 5150 / MD-1</strain>
    </source>
</reference>
<accession>L0K8B2</accession>
<evidence type="ECO:0000256" key="7">
    <source>
        <dbReference type="RuleBase" id="RU363032"/>
    </source>
</evidence>
<name>L0K8B2_HALHC</name>
<dbReference type="CDD" id="cd06261">
    <property type="entry name" value="TM_PBP2"/>
    <property type="match status" value="1"/>
</dbReference>
<dbReference type="HOGENOM" id="CLU_016047_0_2_9"/>
<evidence type="ECO:0000256" key="2">
    <source>
        <dbReference type="ARBA" id="ARBA00022448"/>
    </source>
</evidence>
<comment type="similarity">
    <text evidence="7">Belongs to the binding-protein-dependent transport system permease family.</text>
</comment>
<feature type="transmembrane region" description="Helical" evidence="7">
    <location>
        <begin position="78"/>
        <end position="99"/>
    </location>
</feature>
<evidence type="ECO:0000259" key="8">
    <source>
        <dbReference type="PROSITE" id="PS50928"/>
    </source>
</evidence>
<organism evidence="9 10">
    <name type="scientific">Halobacteroides halobius (strain ATCC 35273 / DSM 5150 / MD-1)</name>
    <dbReference type="NCBI Taxonomy" id="748449"/>
    <lineage>
        <taxon>Bacteria</taxon>
        <taxon>Bacillati</taxon>
        <taxon>Bacillota</taxon>
        <taxon>Clostridia</taxon>
        <taxon>Halanaerobiales</taxon>
        <taxon>Halobacteroidaceae</taxon>
        <taxon>Halobacteroides</taxon>
    </lineage>
</organism>
<dbReference type="PANTHER" id="PTHR30193">
    <property type="entry name" value="ABC TRANSPORTER PERMEASE PROTEIN"/>
    <property type="match status" value="1"/>
</dbReference>
<dbReference type="Pfam" id="PF00528">
    <property type="entry name" value="BPD_transp_1"/>
    <property type="match status" value="1"/>
</dbReference>
<keyword evidence="5 7" id="KW-1133">Transmembrane helix</keyword>
<dbReference type="InterPro" id="IPR035906">
    <property type="entry name" value="MetI-like_sf"/>
</dbReference>
<dbReference type="STRING" id="748449.Halha_1316"/>
<feature type="transmembrane region" description="Helical" evidence="7">
    <location>
        <begin position="151"/>
        <end position="171"/>
    </location>
</feature>
<dbReference type="eggNOG" id="COG1175">
    <property type="taxonomic scope" value="Bacteria"/>
</dbReference>
<keyword evidence="10" id="KW-1185">Reference proteome</keyword>
<feature type="transmembrane region" description="Helical" evidence="7">
    <location>
        <begin position="12"/>
        <end position="36"/>
    </location>
</feature>
<proteinExistence type="inferred from homology"/>
<feature type="transmembrane region" description="Helical" evidence="7">
    <location>
        <begin position="265"/>
        <end position="287"/>
    </location>
</feature>
<dbReference type="EMBL" id="CP003359">
    <property type="protein sequence ID" value="AGB41261.1"/>
    <property type="molecule type" value="Genomic_DNA"/>
</dbReference>
<dbReference type="InterPro" id="IPR000515">
    <property type="entry name" value="MetI-like"/>
</dbReference>
<dbReference type="PROSITE" id="PS50928">
    <property type="entry name" value="ABC_TM1"/>
    <property type="match status" value="1"/>
</dbReference>
<keyword evidence="4 7" id="KW-0812">Transmembrane</keyword>
<dbReference type="SUPFAM" id="SSF161098">
    <property type="entry name" value="MetI-like"/>
    <property type="match status" value="1"/>
</dbReference>